<dbReference type="SUPFAM" id="SSF57783">
    <property type="entry name" value="Zinc beta-ribbon"/>
    <property type="match status" value="1"/>
</dbReference>
<dbReference type="InterPro" id="IPR017919">
    <property type="entry name" value="TFIIE/TFIIEa_HTH"/>
</dbReference>
<dbReference type="Proteomes" id="UP000594263">
    <property type="component" value="Unplaced"/>
</dbReference>
<dbReference type="InterPro" id="IPR039997">
    <property type="entry name" value="TFE"/>
</dbReference>
<dbReference type="EnsemblPlants" id="Kaladp0047s0202.1.v1.1">
    <property type="protein sequence ID" value="Kaladp0047s0202.1.v1.1"/>
    <property type="gene ID" value="Kaladp0047s0202.v1.1"/>
</dbReference>
<evidence type="ECO:0000259" key="4">
    <source>
        <dbReference type="PROSITE" id="PS51344"/>
    </source>
</evidence>
<dbReference type="SMART" id="SM00531">
    <property type="entry name" value="TFIIE"/>
    <property type="match status" value="1"/>
</dbReference>
<evidence type="ECO:0000256" key="2">
    <source>
        <dbReference type="ARBA" id="ARBA00023015"/>
    </source>
</evidence>
<comment type="similarity">
    <text evidence="1">Belongs to the TFIIE alpha subunit family.</text>
</comment>
<reference evidence="5" key="1">
    <citation type="submission" date="2021-01" db="UniProtKB">
        <authorList>
            <consortium name="EnsemblPlants"/>
        </authorList>
    </citation>
    <scope>IDENTIFICATION</scope>
</reference>
<proteinExistence type="inferred from homology"/>
<dbReference type="PANTHER" id="PTHR13097:SF7">
    <property type="entry name" value="GENERAL TRANSCRIPTION FACTOR IIE SUBUNIT 1"/>
    <property type="match status" value="1"/>
</dbReference>
<feature type="domain" description="HTH TFE/IIEalpha-type" evidence="4">
    <location>
        <begin position="7"/>
        <end position="139"/>
    </location>
</feature>
<name>A0A7N0TWA2_KALFE</name>
<dbReference type="Gene3D" id="3.30.40.10">
    <property type="entry name" value="Zinc/RING finger domain, C3HC4 (zinc finger)"/>
    <property type="match status" value="1"/>
</dbReference>
<organism evidence="5 6">
    <name type="scientific">Kalanchoe fedtschenkoi</name>
    <name type="common">Lavender scallops</name>
    <name type="synonym">South American air plant</name>
    <dbReference type="NCBI Taxonomy" id="63787"/>
    <lineage>
        <taxon>Eukaryota</taxon>
        <taxon>Viridiplantae</taxon>
        <taxon>Streptophyta</taxon>
        <taxon>Embryophyta</taxon>
        <taxon>Tracheophyta</taxon>
        <taxon>Spermatophyta</taxon>
        <taxon>Magnoliopsida</taxon>
        <taxon>eudicotyledons</taxon>
        <taxon>Gunneridae</taxon>
        <taxon>Pentapetalae</taxon>
        <taxon>Saxifragales</taxon>
        <taxon>Crassulaceae</taxon>
        <taxon>Kalanchoe</taxon>
    </lineage>
</organism>
<dbReference type="OMA" id="FNIEICE"/>
<dbReference type="InterPro" id="IPR013083">
    <property type="entry name" value="Znf_RING/FYVE/PHD"/>
</dbReference>
<dbReference type="Pfam" id="PF02002">
    <property type="entry name" value="TFIIE_alpha"/>
    <property type="match status" value="1"/>
</dbReference>
<dbReference type="Gramene" id="Kaladp0047s0202.1.v1.1">
    <property type="protein sequence ID" value="Kaladp0047s0202.1.v1.1"/>
    <property type="gene ID" value="Kaladp0047s0202.v1.1"/>
</dbReference>
<keyword evidence="2" id="KW-0805">Transcription regulation</keyword>
<dbReference type="InterPro" id="IPR024550">
    <property type="entry name" value="TFIIEa/SarR/Rpc3_HTH_dom"/>
</dbReference>
<keyword evidence="6" id="KW-1185">Reference proteome</keyword>
<dbReference type="AlphaFoldDB" id="A0A7N0TWA2"/>
<dbReference type="InterPro" id="IPR002853">
    <property type="entry name" value="TFIIE_asu"/>
</dbReference>
<evidence type="ECO:0000313" key="5">
    <source>
        <dbReference type="EnsemblPlants" id="Kaladp0047s0202.1.v1.1"/>
    </source>
</evidence>
<sequence length="298" mass="34038">MSSVDPFNRLVKLTARAFYDDVTFKGEHQQKSTRSDNRGIAVVVLDALTRRQWVREEDLAKDLKLHGKQLRRCLRFFEEEKLITREHRKETAKGAKLYSAAIAATADGQPFGKEGEEKVKLHTQSYCCLDYAQIYDVVRYRLHRMRKKLKDEVDKKNTVQEYICPNCSKRYSDFDAPRLISFETGGFHCENCNHELLKEADKFAAQDVGEGDDNARKRHEKLNGMLEKMNVQLKPLTEQLNRVKDLAVPEFGNLQSWEARANVANRAANGGYPNDSSMSSQGFGASPMPYLGDPKVNI</sequence>
<dbReference type="PROSITE" id="PS51344">
    <property type="entry name" value="HTH_TFE_IIE"/>
    <property type="match status" value="1"/>
</dbReference>
<evidence type="ECO:0000313" key="6">
    <source>
        <dbReference type="Proteomes" id="UP000594263"/>
    </source>
</evidence>
<dbReference type="FunFam" id="3.30.40.10:FF:000269">
    <property type="entry name" value="Transcription initiation factor IIE subunit alpha"/>
    <property type="match status" value="1"/>
</dbReference>
<evidence type="ECO:0000256" key="1">
    <source>
        <dbReference type="ARBA" id="ARBA00008947"/>
    </source>
</evidence>
<protein>
    <recommendedName>
        <fullName evidence="4">HTH TFE/IIEalpha-type domain-containing protein</fullName>
    </recommendedName>
</protein>
<evidence type="ECO:0000256" key="3">
    <source>
        <dbReference type="ARBA" id="ARBA00023163"/>
    </source>
</evidence>
<dbReference type="GO" id="GO:0006367">
    <property type="term" value="P:transcription initiation at RNA polymerase II promoter"/>
    <property type="evidence" value="ECO:0007669"/>
    <property type="project" value="InterPro"/>
</dbReference>
<dbReference type="PANTHER" id="PTHR13097">
    <property type="entry name" value="TRANSCRIPTION INITIATION FACTOR IIE, ALPHA SUBUNIT"/>
    <property type="match status" value="1"/>
</dbReference>
<dbReference type="GO" id="GO:0005673">
    <property type="term" value="C:transcription factor TFIIE complex"/>
    <property type="evidence" value="ECO:0007669"/>
    <property type="project" value="TreeGrafter"/>
</dbReference>
<keyword evidence="3" id="KW-0804">Transcription</keyword>
<accession>A0A7N0TWA2</accession>